<dbReference type="Pfam" id="PF04977">
    <property type="entry name" value="DivIC"/>
    <property type="match status" value="1"/>
</dbReference>
<keyword evidence="2" id="KW-1133">Transmembrane helix</keyword>
<keyword evidence="4" id="KW-1185">Reference proteome</keyword>
<keyword evidence="3" id="KW-0132">Cell division</keyword>
<evidence type="ECO:0000256" key="2">
    <source>
        <dbReference type="SAM" id="Phobius"/>
    </source>
</evidence>
<protein>
    <submittedName>
        <fullName evidence="3">Cell division protein FtsB</fullName>
    </submittedName>
</protein>
<accession>A0A2M9CHZ2</accession>
<sequence length="168" mass="18910">MARRQHTRKVPVALPERDSVQAGWMRGFRVSGFTLTVLFLIVAALVSLAPSLKNLIEQQQEIALREQQLADARDQVDELEQQVARWQDPAYLKAQARDRLIYAFPGDITYLVADDRENVAATPVLPISDELQTSKVDWTRSMLDSVLTAGLTEQPADQIVSPQLQDQQ</sequence>
<dbReference type="GO" id="GO:0051301">
    <property type="term" value="P:cell division"/>
    <property type="evidence" value="ECO:0007669"/>
    <property type="project" value="UniProtKB-KW"/>
</dbReference>
<dbReference type="AlphaFoldDB" id="A0A2M9CHZ2"/>
<dbReference type="RefSeq" id="WP_100363771.1">
    <property type="nucleotide sequence ID" value="NZ_PGFF01000001.1"/>
</dbReference>
<evidence type="ECO:0000256" key="1">
    <source>
        <dbReference type="SAM" id="Coils"/>
    </source>
</evidence>
<keyword evidence="1" id="KW-0175">Coiled coil</keyword>
<keyword evidence="2" id="KW-0812">Transmembrane</keyword>
<keyword evidence="2" id="KW-0472">Membrane</keyword>
<keyword evidence="3" id="KW-0131">Cell cycle</keyword>
<organism evidence="3 4">
    <name type="scientific">Diaminobutyricimonas aerilata</name>
    <dbReference type="NCBI Taxonomy" id="1162967"/>
    <lineage>
        <taxon>Bacteria</taxon>
        <taxon>Bacillati</taxon>
        <taxon>Actinomycetota</taxon>
        <taxon>Actinomycetes</taxon>
        <taxon>Micrococcales</taxon>
        <taxon>Microbacteriaceae</taxon>
        <taxon>Diaminobutyricimonas</taxon>
    </lineage>
</organism>
<feature type="coiled-coil region" evidence="1">
    <location>
        <begin position="55"/>
        <end position="89"/>
    </location>
</feature>
<name>A0A2M9CHZ2_9MICO</name>
<proteinExistence type="predicted"/>
<reference evidence="3 4" key="1">
    <citation type="submission" date="2017-11" db="EMBL/GenBank/DDBJ databases">
        <title>Genomic Encyclopedia of Archaeal and Bacterial Type Strains, Phase II (KMG-II): From Individual Species to Whole Genera.</title>
        <authorList>
            <person name="Goeker M."/>
        </authorList>
    </citation>
    <scope>NUCLEOTIDE SEQUENCE [LARGE SCALE GENOMIC DNA]</scope>
    <source>
        <strain evidence="3 4">DSM 27393</strain>
    </source>
</reference>
<gene>
    <name evidence="3" type="ORF">CLV46_1023</name>
</gene>
<dbReference type="Proteomes" id="UP000228758">
    <property type="component" value="Unassembled WGS sequence"/>
</dbReference>
<dbReference type="EMBL" id="PGFF01000001">
    <property type="protein sequence ID" value="PJJ71475.1"/>
    <property type="molecule type" value="Genomic_DNA"/>
</dbReference>
<dbReference type="InterPro" id="IPR007060">
    <property type="entry name" value="FtsL/DivIC"/>
</dbReference>
<comment type="caution">
    <text evidence="3">The sequence shown here is derived from an EMBL/GenBank/DDBJ whole genome shotgun (WGS) entry which is preliminary data.</text>
</comment>
<evidence type="ECO:0000313" key="3">
    <source>
        <dbReference type="EMBL" id="PJJ71475.1"/>
    </source>
</evidence>
<evidence type="ECO:0000313" key="4">
    <source>
        <dbReference type="Proteomes" id="UP000228758"/>
    </source>
</evidence>
<dbReference type="OrthoDB" id="5187715at2"/>
<feature type="transmembrane region" description="Helical" evidence="2">
    <location>
        <begin position="27"/>
        <end position="49"/>
    </location>
</feature>